<gene>
    <name evidence="4" type="ORF">LZ24_00373</name>
</gene>
<dbReference type="PROSITE" id="PS51000">
    <property type="entry name" value="HTH_DEOR_2"/>
    <property type="match status" value="1"/>
</dbReference>
<dbReference type="InterPro" id="IPR026881">
    <property type="entry name" value="WYL_dom"/>
</dbReference>
<dbReference type="GO" id="GO:0003677">
    <property type="term" value="F:DNA binding"/>
    <property type="evidence" value="ECO:0007669"/>
    <property type="project" value="UniProtKB-KW"/>
</dbReference>
<dbReference type="InterPro" id="IPR036390">
    <property type="entry name" value="WH_DNA-bd_sf"/>
</dbReference>
<dbReference type="RefSeq" id="WP_144681752.1">
    <property type="nucleotide sequence ID" value="NZ_VLLC01000002.1"/>
</dbReference>
<dbReference type="Proteomes" id="UP000318307">
    <property type="component" value="Unassembled WGS sequence"/>
</dbReference>
<evidence type="ECO:0000256" key="2">
    <source>
        <dbReference type="ARBA" id="ARBA00023163"/>
    </source>
</evidence>
<evidence type="ECO:0000256" key="1">
    <source>
        <dbReference type="ARBA" id="ARBA00023015"/>
    </source>
</evidence>
<dbReference type="SUPFAM" id="SSF46785">
    <property type="entry name" value="Winged helix' DNA-binding domain"/>
    <property type="match status" value="1"/>
</dbReference>
<evidence type="ECO:0000313" key="4">
    <source>
        <dbReference type="EMBL" id="TWI76752.1"/>
    </source>
</evidence>
<evidence type="ECO:0000259" key="3">
    <source>
        <dbReference type="PROSITE" id="PS51000"/>
    </source>
</evidence>
<feature type="domain" description="HTH deoR-type" evidence="3">
    <location>
        <begin position="2"/>
        <end position="57"/>
    </location>
</feature>
<reference evidence="4 5" key="1">
    <citation type="submission" date="2019-07" db="EMBL/GenBank/DDBJ databases">
        <title>Genome sequencing of 100 strains of the haloalkaliphilic chemolithoautotrophic sulfur-oxidizing bacterium Thioalkalivibrio.</title>
        <authorList>
            <person name="Muyzer G."/>
        </authorList>
    </citation>
    <scope>NUCLEOTIDE SEQUENCE [LARGE SCALE GENOMIC DNA]</scope>
    <source>
        <strain evidence="4 5">ASO4-4</strain>
    </source>
</reference>
<dbReference type="InterPro" id="IPR028349">
    <property type="entry name" value="PafC-like"/>
</dbReference>
<dbReference type="AlphaFoldDB" id="A0A562S623"/>
<keyword evidence="5" id="KW-1185">Reference proteome</keyword>
<sequence length="309" mass="35706">MKTDRLLAIVLYLINRKKATARELARHFEVSHRTIQRDMDSLALAGIPIYADRGSEGGYRILDTCTVDRHYFAPQELASLLSLVGRLNALLQPGHLRHTEEKLRNLTRPGDPLKTHRPLIMDFTPWGLDAAKKQLFQDVYEAVEASRLIRLRYAAPDGMVTERMIEPLSMILKGSGWYLYAFCRLRKALRFFKITRFIEAECIGESFCPEAHPPWEETLERGENARATTLFVLRFAPSARGRITDYYHPDSLHFMPDGSIMGFFPFPEDEWVYSWIMGFGPLVEVLEPRHARAYIREMASRLSATYEKH</sequence>
<name>A0A562S623_9BACT</name>
<dbReference type="InterPro" id="IPR051534">
    <property type="entry name" value="CBASS_pafABC_assoc_protein"/>
</dbReference>
<dbReference type="OrthoDB" id="9787242at2"/>
<dbReference type="Gene3D" id="1.10.10.10">
    <property type="entry name" value="Winged helix-like DNA-binding domain superfamily/Winged helix DNA-binding domain"/>
    <property type="match status" value="1"/>
</dbReference>
<dbReference type="Pfam" id="PF08279">
    <property type="entry name" value="HTH_11"/>
    <property type="match status" value="1"/>
</dbReference>
<dbReference type="InterPro" id="IPR057727">
    <property type="entry name" value="WCX_dom"/>
</dbReference>
<evidence type="ECO:0000313" key="5">
    <source>
        <dbReference type="Proteomes" id="UP000318307"/>
    </source>
</evidence>
<dbReference type="Pfam" id="PF13280">
    <property type="entry name" value="WYL"/>
    <property type="match status" value="1"/>
</dbReference>
<comment type="caution">
    <text evidence="4">The sequence shown here is derived from an EMBL/GenBank/DDBJ whole genome shotgun (WGS) entry which is preliminary data.</text>
</comment>
<dbReference type="Pfam" id="PF25583">
    <property type="entry name" value="WCX"/>
    <property type="match status" value="1"/>
</dbReference>
<dbReference type="InterPro" id="IPR013196">
    <property type="entry name" value="HTH_11"/>
</dbReference>
<proteinExistence type="predicted"/>
<dbReference type="PIRSF" id="PIRSF016838">
    <property type="entry name" value="PafC"/>
    <property type="match status" value="1"/>
</dbReference>
<dbReference type="InterPro" id="IPR036388">
    <property type="entry name" value="WH-like_DNA-bd_sf"/>
</dbReference>
<organism evidence="4 5">
    <name type="scientific">Desulfobotulus alkaliphilus</name>
    <dbReference type="NCBI Taxonomy" id="622671"/>
    <lineage>
        <taxon>Bacteria</taxon>
        <taxon>Pseudomonadati</taxon>
        <taxon>Thermodesulfobacteriota</taxon>
        <taxon>Desulfobacteria</taxon>
        <taxon>Desulfobacterales</taxon>
        <taxon>Desulfobacteraceae</taxon>
        <taxon>Desulfobotulus</taxon>
    </lineage>
</organism>
<accession>A0A562S623</accession>
<keyword evidence="4" id="KW-0238">DNA-binding</keyword>
<dbReference type="PANTHER" id="PTHR34580">
    <property type="match status" value="1"/>
</dbReference>
<dbReference type="InterPro" id="IPR001034">
    <property type="entry name" value="DeoR_HTH"/>
</dbReference>
<dbReference type="PANTHER" id="PTHR34580:SF1">
    <property type="entry name" value="PROTEIN PAFC"/>
    <property type="match status" value="1"/>
</dbReference>
<keyword evidence="2" id="KW-0804">Transcription</keyword>
<dbReference type="PROSITE" id="PS52050">
    <property type="entry name" value="WYL"/>
    <property type="match status" value="1"/>
</dbReference>
<protein>
    <submittedName>
        <fullName evidence="4">Putative DNA-binding transcriptional regulator YafY</fullName>
    </submittedName>
</protein>
<keyword evidence="1" id="KW-0805">Transcription regulation</keyword>
<dbReference type="EMBL" id="VLLC01000002">
    <property type="protein sequence ID" value="TWI76752.1"/>
    <property type="molecule type" value="Genomic_DNA"/>
</dbReference>
<dbReference type="GO" id="GO:0003700">
    <property type="term" value="F:DNA-binding transcription factor activity"/>
    <property type="evidence" value="ECO:0007669"/>
    <property type="project" value="InterPro"/>
</dbReference>